<dbReference type="Pfam" id="PF03179">
    <property type="entry name" value="V-ATPase_G"/>
    <property type="match status" value="1"/>
</dbReference>
<accession>A0A3B4WNZ6</accession>
<evidence type="ECO:0000256" key="5">
    <source>
        <dbReference type="RuleBase" id="RU364019"/>
    </source>
</evidence>
<keyword evidence="8" id="KW-1185">Reference proteome</keyword>
<dbReference type="NCBIfam" id="TIGR01147">
    <property type="entry name" value="V_ATP_synt_G"/>
    <property type="match status" value="1"/>
</dbReference>
<comment type="subunit">
    <text evidence="5">V-ATPase is a heteromultimeric enzyme made up of two complexes: the ATP-hydrolytic V1 complex and the proton translocation V0 complex.</text>
</comment>
<dbReference type="GO" id="GO:0046961">
    <property type="term" value="F:proton-transporting ATPase activity, rotational mechanism"/>
    <property type="evidence" value="ECO:0007669"/>
    <property type="project" value="InterPro"/>
</dbReference>
<dbReference type="GO" id="GO:0000221">
    <property type="term" value="C:vacuolar proton-transporting V-type ATPase, V1 domain"/>
    <property type="evidence" value="ECO:0007669"/>
    <property type="project" value="TreeGrafter"/>
</dbReference>
<evidence type="ECO:0000313" key="8">
    <source>
        <dbReference type="Proteomes" id="UP000261360"/>
    </source>
</evidence>
<dbReference type="STRING" id="1841481.ENSSLDP00000002993"/>
<keyword evidence="3 5" id="KW-0375">Hydrogen ion transport</keyword>
<feature type="coiled-coil region" evidence="6">
    <location>
        <begin position="26"/>
        <end position="56"/>
    </location>
</feature>
<reference evidence="7" key="2">
    <citation type="submission" date="2025-09" db="UniProtKB">
        <authorList>
            <consortium name="Ensembl"/>
        </authorList>
    </citation>
    <scope>IDENTIFICATION</scope>
</reference>
<sequence length="114" mass="12213">MDATAKAHIGIQKLLQAEQDAAEIVAKAKQDKVARLKQAKAEADEEIAAYKAQRQAQFEVFSKDKLGDSGAHSKTTQSATEEELLLISQQVAVRWRLDGAAEASPVNAPARVGG</sequence>
<proteinExistence type="inferred from homology"/>
<reference evidence="7" key="1">
    <citation type="submission" date="2025-08" db="UniProtKB">
        <authorList>
            <consortium name="Ensembl"/>
        </authorList>
    </citation>
    <scope>IDENTIFICATION</scope>
</reference>
<dbReference type="PANTHER" id="PTHR12713">
    <property type="entry name" value="VACUOLAR ATP SYNTHASE SUBUNIT G"/>
    <property type="match status" value="1"/>
</dbReference>
<evidence type="ECO:0000256" key="2">
    <source>
        <dbReference type="ARBA" id="ARBA00022448"/>
    </source>
</evidence>
<evidence type="ECO:0000256" key="4">
    <source>
        <dbReference type="ARBA" id="ARBA00023065"/>
    </source>
</evidence>
<dbReference type="PANTHER" id="PTHR12713:SF11">
    <property type="entry name" value="V-TYPE PROTON ATPASE SUBUNIT G"/>
    <property type="match status" value="1"/>
</dbReference>
<keyword evidence="6" id="KW-0175">Coiled coil</keyword>
<protein>
    <recommendedName>
        <fullName evidence="5">V-type proton ATPase subunit G</fullName>
    </recommendedName>
</protein>
<dbReference type="Ensembl" id="ENSSLDT00000003104.1">
    <property type="protein sequence ID" value="ENSSLDP00000002993.1"/>
    <property type="gene ID" value="ENSSLDG00000002318.1"/>
</dbReference>
<dbReference type="InterPro" id="IPR005124">
    <property type="entry name" value="V-ATPase_G"/>
</dbReference>
<comment type="function">
    <text evidence="5">Subunit of the V1 complex of vacuolar(H+)-ATPase (V-ATPase), a multisubunit enzyme composed of a peripheral complex (V1) that hydrolyzes ATP and a membrane integral complex (V0) that translocates protons. V-ATPase is responsible for acidifying and maintaining the pH of intracellular compartments and in some cell types, is targeted to the plasma membrane, where it is responsible for acidifying the extracellular environment.</text>
</comment>
<evidence type="ECO:0000256" key="6">
    <source>
        <dbReference type="SAM" id="Coils"/>
    </source>
</evidence>
<evidence type="ECO:0000256" key="1">
    <source>
        <dbReference type="ARBA" id="ARBA00010066"/>
    </source>
</evidence>
<name>A0A3B4WNZ6_SERLL</name>
<keyword evidence="2 5" id="KW-0813">Transport</keyword>
<comment type="similarity">
    <text evidence="1 5">Belongs to the V-ATPase G subunit family.</text>
</comment>
<evidence type="ECO:0000256" key="3">
    <source>
        <dbReference type="ARBA" id="ARBA00022781"/>
    </source>
</evidence>
<dbReference type="Proteomes" id="UP000261360">
    <property type="component" value="Unplaced"/>
</dbReference>
<organism evidence="7 8">
    <name type="scientific">Seriola lalandi dorsalis</name>
    <dbReference type="NCBI Taxonomy" id="1841481"/>
    <lineage>
        <taxon>Eukaryota</taxon>
        <taxon>Metazoa</taxon>
        <taxon>Chordata</taxon>
        <taxon>Craniata</taxon>
        <taxon>Vertebrata</taxon>
        <taxon>Euteleostomi</taxon>
        <taxon>Actinopterygii</taxon>
        <taxon>Neopterygii</taxon>
        <taxon>Teleostei</taxon>
        <taxon>Neoteleostei</taxon>
        <taxon>Acanthomorphata</taxon>
        <taxon>Carangaria</taxon>
        <taxon>Carangiformes</taxon>
        <taxon>Carangidae</taxon>
        <taxon>Seriola</taxon>
    </lineage>
</organism>
<dbReference type="Gene3D" id="1.20.5.2950">
    <property type="match status" value="1"/>
</dbReference>
<evidence type="ECO:0000313" key="7">
    <source>
        <dbReference type="Ensembl" id="ENSSLDP00000002993.1"/>
    </source>
</evidence>
<dbReference type="GO" id="GO:0016887">
    <property type="term" value="F:ATP hydrolysis activity"/>
    <property type="evidence" value="ECO:0007669"/>
    <property type="project" value="TreeGrafter"/>
</dbReference>
<dbReference type="AlphaFoldDB" id="A0A3B4WNZ6"/>
<keyword evidence="4 5" id="KW-0406">Ion transport</keyword>